<dbReference type="InterPro" id="IPR000014">
    <property type="entry name" value="PAS"/>
</dbReference>
<evidence type="ECO:0000256" key="9">
    <source>
        <dbReference type="ARBA" id="ARBA00022679"/>
    </source>
</evidence>
<dbReference type="SMART" id="SM00091">
    <property type="entry name" value="PAS"/>
    <property type="match status" value="2"/>
</dbReference>
<dbReference type="InterPro" id="IPR036890">
    <property type="entry name" value="HATPase_C_sf"/>
</dbReference>
<dbReference type="NCBIfam" id="TIGR00229">
    <property type="entry name" value="sensory_box"/>
    <property type="match status" value="2"/>
</dbReference>
<proteinExistence type="predicted"/>
<keyword evidence="14" id="KW-0157">Chromophore</keyword>
<dbReference type="InterPro" id="IPR035965">
    <property type="entry name" value="PAS-like_dom_sf"/>
</dbReference>
<dbReference type="Pfam" id="PF08447">
    <property type="entry name" value="PAS_3"/>
    <property type="match status" value="1"/>
</dbReference>
<feature type="domain" description="PAC" evidence="18">
    <location>
        <begin position="135"/>
        <end position="187"/>
    </location>
</feature>
<keyword evidence="6" id="KW-0716">Sensory transduction</keyword>
<sequence>MVAAGLWVRGTLHGQISSEDWARAILLLVSGAVIAMTFNRLRQDLRDVLEVAEARLAAVEATESRYRWAFERAAMGFANTNKQGELLQSNRRLCEMTGYEEEELAKLRLKTLVHPDDRGALEPLLAGLGNDISSFASEVRLTRKDGTAFWSRLTLSSSVPDGVLSESIFVVVDDISERRAVHEALRAQKEWLDLALSAGRLATWRIDLKDGIVTGSGAFWDILGLAPAASRRLEDLTAVIHPADWPKLLASRKPSSVTNYDVEIRVRRPDGHIRWVALRGREEKYDDRLQRLGVAADLTERRQTTLLRAAAKKRERIMLEQRHRFSNLFPVITALVNMVDVPEKNVAKYKETLIDRIRALEATHLLLSRNGNATGMLHDLVVLELQPYMGTRDISVSGPSVVISGGAAESFAMVVHELTTNSLKHGALGDPNGRVEVSWTFASEDPGSDIVFEWVESGRRQTAKVVRHGFGSMIIGVDGAPLVGHSPKLEISDHGLQYSLKLSRKEIGP</sequence>
<dbReference type="Proteomes" id="UP001549204">
    <property type="component" value="Unassembled WGS sequence"/>
</dbReference>
<evidence type="ECO:0000256" key="12">
    <source>
        <dbReference type="ARBA" id="ARBA00022777"/>
    </source>
</evidence>
<evidence type="ECO:0000256" key="14">
    <source>
        <dbReference type="ARBA" id="ARBA00022991"/>
    </source>
</evidence>
<evidence type="ECO:0000256" key="4">
    <source>
        <dbReference type="ARBA" id="ARBA00022543"/>
    </source>
</evidence>
<dbReference type="SUPFAM" id="SSF55785">
    <property type="entry name" value="PYP-like sensor domain (PAS domain)"/>
    <property type="match status" value="2"/>
</dbReference>
<reference evidence="19 20" key="1">
    <citation type="submission" date="2024-06" db="EMBL/GenBank/DDBJ databases">
        <title>Genomic Encyclopedia of Type Strains, Phase IV (KMG-IV): sequencing the most valuable type-strain genomes for metagenomic binning, comparative biology and taxonomic classification.</title>
        <authorList>
            <person name="Goeker M."/>
        </authorList>
    </citation>
    <scope>NUCLEOTIDE SEQUENCE [LARGE SCALE GENOMIC DNA]</scope>
    <source>
        <strain evidence="19 20">DSM 100022</strain>
    </source>
</reference>
<dbReference type="InterPro" id="IPR000700">
    <property type="entry name" value="PAS-assoc_C"/>
</dbReference>
<evidence type="ECO:0000259" key="17">
    <source>
        <dbReference type="PROSITE" id="PS50112"/>
    </source>
</evidence>
<comment type="caution">
    <text evidence="19">The sequence shown here is derived from an EMBL/GenBank/DDBJ whole genome shotgun (WGS) entry which is preliminary data.</text>
</comment>
<evidence type="ECO:0000256" key="7">
    <source>
        <dbReference type="ARBA" id="ARBA00022630"/>
    </source>
</evidence>
<dbReference type="InterPro" id="IPR001610">
    <property type="entry name" value="PAC"/>
</dbReference>
<evidence type="ECO:0000256" key="2">
    <source>
        <dbReference type="ARBA" id="ARBA00012438"/>
    </source>
</evidence>
<evidence type="ECO:0000256" key="8">
    <source>
        <dbReference type="ARBA" id="ARBA00022643"/>
    </source>
</evidence>
<dbReference type="SMART" id="SM00086">
    <property type="entry name" value="PAC"/>
    <property type="match status" value="2"/>
</dbReference>
<gene>
    <name evidence="19" type="ORF">ABID19_003545</name>
</gene>
<evidence type="ECO:0000259" key="18">
    <source>
        <dbReference type="PROSITE" id="PS50113"/>
    </source>
</evidence>
<dbReference type="EMBL" id="JBEPMC010000006">
    <property type="protein sequence ID" value="MET3580506.1"/>
    <property type="molecule type" value="Genomic_DNA"/>
</dbReference>
<dbReference type="PROSITE" id="PS50113">
    <property type="entry name" value="PAC"/>
    <property type="match status" value="2"/>
</dbReference>
<dbReference type="RefSeq" id="WP_354492242.1">
    <property type="nucleotide sequence ID" value="NZ_JBEPMC010000006.1"/>
</dbReference>
<keyword evidence="16" id="KW-0675">Receptor</keyword>
<keyword evidence="10" id="KW-0677">Repeat</keyword>
<dbReference type="Pfam" id="PF13426">
    <property type="entry name" value="PAS_9"/>
    <property type="match status" value="1"/>
</dbReference>
<dbReference type="EC" id="2.7.13.3" evidence="2"/>
<keyword evidence="7" id="KW-0285">Flavoprotein</keyword>
<keyword evidence="5" id="KW-0597">Phosphoprotein</keyword>
<dbReference type="PROSITE" id="PS50112">
    <property type="entry name" value="PAS"/>
    <property type="match status" value="1"/>
</dbReference>
<keyword evidence="8" id="KW-0288">FMN</keyword>
<keyword evidence="13" id="KW-0067">ATP-binding</keyword>
<evidence type="ECO:0000256" key="13">
    <source>
        <dbReference type="ARBA" id="ARBA00022840"/>
    </source>
</evidence>
<evidence type="ECO:0000256" key="1">
    <source>
        <dbReference type="ARBA" id="ARBA00000085"/>
    </source>
</evidence>
<dbReference type="PANTHER" id="PTHR41523:SF8">
    <property type="entry name" value="ETHYLENE RESPONSE SENSOR PROTEIN"/>
    <property type="match status" value="1"/>
</dbReference>
<evidence type="ECO:0000256" key="10">
    <source>
        <dbReference type="ARBA" id="ARBA00022737"/>
    </source>
</evidence>
<keyword evidence="20" id="KW-1185">Reference proteome</keyword>
<keyword evidence="9" id="KW-0808">Transferase</keyword>
<dbReference type="InterPro" id="IPR013655">
    <property type="entry name" value="PAS_fold_3"/>
</dbReference>
<dbReference type="Gene3D" id="3.30.450.20">
    <property type="entry name" value="PAS domain"/>
    <property type="match status" value="2"/>
</dbReference>
<evidence type="ECO:0000256" key="5">
    <source>
        <dbReference type="ARBA" id="ARBA00022553"/>
    </source>
</evidence>
<comment type="catalytic activity">
    <reaction evidence="1">
        <text>ATP + protein L-histidine = ADP + protein N-phospho-L-histidine.</text>
        <dbReference type="EC" id="2.7.13.3"/>
    </reaction>
</comment>
<feature type="domain" description="PAC" evidence="18">
    <location>
        <begin position="260"/>
        <end position="310"/>
    </location>
</feature>
<protein>
    <recommendedName>
        <fullName evidence="3">Blue-light-activated histidine kinase</fullName>
        <ecNumber evidence="2">2.7.13.3</ecNumber>
    </recommendedName>
</protein>
<keyword evidence="4" id="KW-0600">Photoreceptor protein</keyword>
<dbReference type="InterPro" id="IPR011102">
    <property type="entry name" value="Sig_transdc_His_kinase_HWE"/>
</dbReference>
<evidence type="ECO:0000256" key="15">
    <source>
        <dbReference type="ARBA" id="ARBA00023026"/>
    </source>
</evidence>
<evidence type="ECO:0000313" key="19">
    <source>
        <dbReference type="EMBL" id="MET3580506.1"/>
    </source>
</evidence>
<evidence type="ECO:0000256" key="11">
    <source>
        <dbReference type="ARBA" id="ARBA00022741"/>
    </source>
</evidence>
<dbReference type="Gene3D" id="2.10.70.100">
    <property type="match status" value="1"/>
</dbReference>
<organism evidence="19 20">
    <name type="scientific">Mesorhizobium robiniae</name>
    <dbReference type="NCBI Taxonomy" id="559315"/>
    <lineage>
        <taxon>Bacteria</taxon>
        <taxon>Pseudomonadati</taxon>
        <taxon>Pseudomonadota</taxon>
        <taxon>Alphaproteobacteria</taxon>
        <taxon>Hyphomicrobiales</taxon>
        <taxon>Phyllobacteriaceae</taxon>
        <taxon>Mesorhizobium</taxon>
    </lineage>
</organism>
<dbReference type="Pfam" id="PF07536">
    <property type="entry name" value="HWE_HK"/>
    <property type="match status" value="1"/>
</dbReference>
<evidence type="ECO:0000313" key="20">
    <source>
        <dbReference type="Proteomes" id="UP001549204"/>
    </source>
</evidence>
<dbReference type="PANTHER" id="PTHR41523">
    <property type="entry name" value="TWO-COMPONENT SYSTEM SENSOR PROTEIN"/>
    <property type="match status" value="1"/>
</dbReference>
<keyword evidence="12" id="KW-0418">Kinase</keyword>
<keyword evidence="15" id="KW-0843">Virulence</keyword>
<accession>A0ABV2GQE1</accession>
<name>A0ABV2GQE1_9HYPH</name>
<evidence type="ECO:0000256" key="16">
    <source>
        <dbReference type="ARBA" id="ARBA00023170"/>
    </source>
</evidence>
<dbReference type="CDD" id="cd00130">
    <property type="entry name" value="PAS"/>
    <property type="match status" value="1"/>
</dbReference>
<dbReference type="Gene3D" id="3.30.565.10">
    <property type="entry name" value="Histidine kinase-like ATPase, C-terminal domain"/>
    <property type="match status" value="1"/>
</dbReference>
<evidence type="ECO:0000256" key="6">
    <source>
        <dbReference type="ARBA" id="ARBA00022606"/>
    </source>
</evidence>
<dbReference type="SMART" id="SM00911">
    <property type="entry name" value="HWE_HK"/>
    <property type="match status" value="1"/>
</dbReference>
<keyword evidence="11" id="KW-0547">Nucleotide-binding</keyword>
<feature type="domain" description="PAS" evidence="17">
    <location>
        <begin position="62"/>
        <end position="125"/>
    </location>
</feature>
<evidence type="ECO:0000256" key="3">
    <source>
        <dbReference type="ARBA" id="ARBA00021740"/>
    </source>
</evidence>